<organism evidence="8 9">
    <name type="scientific">Cronartium quercuum f. sp. fusiforme G11</name>
    <dbReference type="NCBI Taxonomy" id="708437"/>
    <lineage>
        <taxon>Eukaryota</taxon>
        <taxon>Fungi</taxon>
        <taxon>Dikarya</taxon>
        <taxon>Basidiomycota</taxon>
        <taxon>Pucciniomycotina</taxon>
        <taxon>Pucciniomycetes</taxon>
        <taxon>Pucciniales</taxon>
        <taxon>Coleosporiaceae</taxon>
        <taxon>Cronartium</taxon>
    </lineage>
</organism>
<feature type="compositionally biased region" description="Pro residues" evidence="5">
    <location>
        <begin position="115"/>
        <end position="127"/>
    </location>
</feature>
<protein>
    <recommendedName>
        <fullName evidence="7">CFEM domain-containing protein</fullName>
    </recommendedName>
</protein>
<evidence type="ECO:0000259" key="7">
    <source>
        <dbReference type="PROSITE" id="PS52012"/>
    </source>
</evidence>
<dbReference type="PROSITE" id="PS52012">
    <property type="entry name" value="CFEM"/>
    <property type="match status" value="1"/>
</dbReference>
<evidence type="ECO:0000256" key="5">
    <source>
        <dbReference type="SAM" id="MobiDB-lite"/>
    </source>
</evidence>
<feature type="region of interest" description="Disordered" evidence="5">
    <location>
        <begin position="99"/>
        <end position="127"/>
    </location>
</feature>
<evidence type="ECO:0000313" key="8">
    <source>
        <dbReference type="EMBL" id="KAG0140373.1"/>
    </source>
</evidence>
<sequence length="264" mass="27783">MNRISIMSRLSWFLCITMLNGSTIQSSIGIGRVPPCAYPCLAAGFSNSNCTSGTGLKCFCTDQNFQSVTSDCFNKNCDYDSHQQALQFLSACVSFKPSSSTPKTPEGPSHEDEVQPPPTMDTAPTPPIVENVFFVGLPSGVSTASPEGHPEALNVSLSPDGTPMRKTKESSITSPVIKNPESPSSHSSPESEHTVHSSGNHSVVDENLPVKNSSVANNHTASPGTSLRSNSPSAKDSALNGAGSSFLKVPIPSLLILACIYVLV</sequence>
<feature type="region of interest" description="Disordered" evidence="5">
    <location>
        <begin position="140"/>
        <end position="238"/>
    </location>
</feature>
<evidence type="ECO:0000256" key="2">
    <source>
        <dbReference type="ARBA" id="ARBA00022525"/>
    </source>
</evidence>
<keyword evidence="4" id="KW-1015">Disulfide bond</keyword>
<dbReference type="Proteomes" id="UP000886653">
    <property type="component" value="Unassembled WGS sequence"/>
</dbReference>
<reference evidence="8" key="1">
    <citation type="submission" date="2013-11" db="EMBL/GenBank/DDBJ databases">
        <title>Genome sequence of the fusiform rust pathogen reveals effectors for host alternation and coevolution with pine.</title>
        <authorList>
            <consortium name="DOE Joint Genome Institute"/>
            <person name="Smith K."/>
            <person name="Pendleton A."/>
            <person name="Kubisiak T."/>
            <person name="Anderson C."/>
            <person name="Salamov A."/>
            <person name="Aerts A."/>
            <person name="Riley R."/>
            <person name="Clum A."/>
            <person name="Lindquist E."/>
            <person name="Ence D."/>
            <person name="Campbell M."/>
            <person name="Kronenberg Z."/>
            <person name="Feau N."/>
            <person name="Dhillon B."/>
            <person name="Hamelin R."/>
            <person name="Burleigh J."/>
            <person name="Smith J."/>
            <person name="Yandell M."/>
            <person name="Nelson C."/>
            <person name="Grigoriev I."/>
            <person name="Davis J."/>
        </authorList>
    </citation>
    <scope>NUCLEOTIDE SEQUENCE</scope>
    <source>
        <strain evidence="8">G11</strain>
    </source>
</reference>
<keyword evidence="9" id="KW-1185">Reference proteome</keyword>
<keyword evidence="3 6" id="KW-0732">Signal</keyword>
<evidence type="ECO:0000313" key="9">
    <source>
        <dbReference type="Proteomes" id="UP000886653"/>
    </source>
</evidence>
<comment type="subcellular location">
    <subcellularLocation>
        <location evidence="1">Secreted</location>
    </subcellularLocation>
</comment>
<feature type="domain" description="CFEM" evidence="7">
    <location>
        <begin position="8"/>
        <end position="127"/>
    </location>
</feature>
<dbReference type="AlphaFoldDB" id="A0A9P6NAE0"/>
<feature type="chain" id="PRO_5040213239" description="CFEM domain-containing protein" evidence="6">
    <location>
        <begin position="22"/>
        <end position="264"/>
    </location>
</feature>
<evidence type="ECO:0000256" key="6">
    <source>
        <dbReference type="SAM" id="SignalP"/>
    </source>
</evidence>
<evidence type="ECO:0000256" key="1">
    <source>
        <dbReference type="ARBA" id="ARBA00004613"/>
    </source>
</evidence>
<gene>
    <name evidence="8" type="ORF">CROQUDRAFT_665299</name>
</gene>
<feature type="compositionally biased region" description="Polar residues" evidence="5">
    <location>
        <begin position="210"/>
        <end position="234"/>
    </location>
</feature>
<dbReference type="Pfam" id="PF05730">
    <property type="entry name" value="CFEM"/>
    <property type="match status" value="1"/>
</dbReference>
<dbReference type="GO" id="GO:0005576">
    <property type="term" value="C:extracellular region"/>
    <property type="evidence" value="ECO:0007669"/>
    <property type="project" value="UniProtKB-SubCell"/>
</dbReference>
<name>A0A9P6NAE0_9BASI</name>
<evidence type="ECO:0000256" key="4">
    <source>
        <dbReference type="ARBA" id="ARBA00023157"/>
    </source>
</evidence>
<proteinExistence type="predicted"/>
<comment type="caution">
    <text evidence="8">The sequence shown here is derived from an EMBL/GenBank/DDBJ whole genome shotgun (WGS) entry which is preliminary data.</text>
</comment>
<dbReference type="EMBL" id="MU167450">
    <property type="protein sequence ID" value="KAG0140373.1"/>
    <property type="molecule type" value="Genomic_DNA"/>
</dbReference>
<keyword evidence="2" id="KW-0964">Secreted</keyword>
<feature type="signal peptide" evidence="6">
    <location>
        <begin position="1"/>
        <end position="21"/>
    </location>
</feature>
<dbReference type="InterPro" id="IPR008427">
    <property type="entry name" value="Extracellular_membr_CFEM_dom"/>
</dbReference>
<evidence type="ECO:0000256" key="3">
    <source>
        <dbReference type="ARBA" id="ARBA00022729"/>
    </source>
</evidence>
<accession>A0A9P6NAE0</accession>